<evidence type="ECO:0000313" key="7">
    <source>
        <dbReference type="Proteomes" id="UP001144280"/>
    </source>
</evidence>
<feature type="chain" id="PRO_5046653174" description="LamG-like jellyroll fold domain-containing protein" evidence="4">
    <location>
        <begin position="28"/>
        <end position="2133"/>
    </location>
</feature>
<accession>A0ABQ5QTF5</accession>
<feature type="signal peptide" evidence="4">
    <location>
        <begin position="1"/>
        <end position="27"/>
    </location>
</feature>
<dbReference type="EMBL" id="BSDI01000009">
    <property type="protein sequence ID" value="GLH97201.1"/>
    <property type="molecule type" value="Genomic_DNA"/>
</dbReference>
<dbReference type="SMART" id="SM00560">
    <property type="entry name" value="LamGL"/>
    <property type="match status" value="1"/>
</dbReference>
<dbReference type="PANTHER" id="PTHR42535">
    <property type="entry name" value="OOKINETE PROTEIN, PUTATIVE-RELATED"/>
    <property type="match status" value="1"/>
</dbReference>
<feature type="compositionally biased region" description="Polar residues" evidence="3">
    <location>
        <begin position="726"/>
        <end position="737"/>
    </location>
</feature>
<reference evidence="6" key="1">
    <citation type="submission" date="2022-12" db="EMBL/GenBank/DDBJ databases">
        <title>New Phytohabitans aurantiacus sp. RD004123 nov., an actinomycete isolated from soil.</title>
        <authorList>
            <person name="Triningsih D.W."/>
            <person name="Harunari E."/>
            <person name="Igarashi Y."/>
        </authorList>
    </citation>
    <scope>NUCLEOTIDE SEQUENCE</scope>
    <source>
        <strain evidence="6">RD004123</strain>
    </source>
</reference>
<sequence>MRLRRAVVLVAVAAAAATQLTVPAAYAVPPPAVPKECAATRPDGRSATAAAADCGGQVEILAERTETSQTFANPDGSRTLEQSMRPEWVRRGAGWVPVDTTLRKGAGGVVVPGATVLPMTFSPGGTRPLAELRDGKQKLAMTWPGKLPNPRLAGDTAVYAEVLPGVDLRVTATALGFSEVLVVKSAKAARQPALAAIRFGLKATGVTVTAKPGGGLEARDKAGRPVFVAPTPLMWDSSGEGEGAVGDDPDVATPGRRAVMPATVSGDQLTLKPDRKLLTDPGTKYPVYIDPSWTGGIASNAWTTVWSKYPTSKFWQNSTALQNGADKGSAGAGLTRDCDGCATHKVRTFFRMNTSAVKGKVILGAKFRIEQRWSWTCSPKSNAKVWLTGAISSSTTWNNQPSWDNNYTSQTAASRKVGAVHGCAGPGTIEFDVKSIVTRAAGGGWNDVTLGLRAIDEGTTNHWKRYNHASPKLAIDYNTIPNAPGERWTDGKACATGAARPYVLTATPILAAKHSDADTGQQSLTTYFYWWAQGGARNETDKMSLATGNPATASKAVPAGKLVDGTTYIWQARTYDGTHYGGWSGTCEFTVDTTPPNTPGAVTSTEYPPDSTTTPAHGGVGLPGTFQLSPPAVKPQEAVGYAYTLDSGTQPSAATQVAANPTSYAASVAVTPLRDGVNTLRVWTKDIAGRYSAVPKEYKFKVRSGAGPAAEWKFDEASGAVADSTGHGNTVTPQTTVARPASRGNVGRALELSGSNQATTSGPVMTPHPDTDVPTKVRTDSSLTVTAWVRVPSTTGVTGFRTAVAADATRRSPFMLGYHADVNKWRFSVTNVDNDTSGLYHAYSDATVTAGKWYHIAGVFDAATKQVRMYVNGTLQGTTATTPAAFDTSGPITIGRRMWNGAPDSFFTGVIDDVRIYNYPVTAANLALLAVPLAPAITFPNGDSVTAGQPINVRLDAGGDNNVTSYRYSVGSAILDKTATPATAGAAATVSVPTTASMAGEQRVFAITVDAAGRQSIAAAGTFTVIGAAKISGSVIDIDTSELVAGALVTLSPGNYSMTTAADGWYSFEGLTPDTYTIKASVGGRCGKSFEAQLAIAGDMTVDLPLMQLTDDLGYTCQVAAAAFVAADQTTVALTGDDAVAQVEIPFAFPFYGHTFRDAWVDTNGLVSFTDPGGSHRYPGGNLPAPAQPNAAVAAFWDDLVVDASASVRTATVGTGTDQRFVIEWRNVHRKESTSQRLTAEAILAPDGTIALNYAGLDNDAEKGAGAAVGIEGPEGEDGLLYSAAQPVLASGQEVVFDHPGEAPIDRFTLSGTVRDAAGVGVSGASVTLDPAGLTVTTGAGGAWEFTGLVADSYTVTAATAGRCARAGSAQVELTGGDVARDLVLRPVGDGFGYGCAAGPRPFVPAANVIGELTGDYDAQHVTLPFPFRLYGRDYTTTTVITDGTIVFTGDVGEVWDNKPLPTTTAPNAALYAFQDDLVIDQDASVRTELFGTAPNRYFVVEWRNALIWNTTDRLTVEMVLYENGDVAFNYAGLDTPLERGGSATIGIESHAGTTALQYSANEDALVSGTGILITPPPAGTIQGTVTAVGAGTAVAGATVTLSPGNATATTGADGGYQFTGVKAGDYTVSVARGDGKCAGPEAAALAQPRGGIDKIDLSVGTGSDGYGNSCTVGPRTLLPTDTVLALTGDDVFSQVTLPFPVKLYGTTYNTAWVDTNGVVTFELPEGSSWNVSEIPSEVEAHKPNAAVYAFWEDWVVDEDASIRTAVSGTAPNRKYVVEWHDVLAWKDRTQRATFQVVFEETGDIAVAWDGIGQELIEQGVYGVVGIENSEGTEALVHSSFVPALSSGTGVVFHRGDGVVGTVTGTVTCAGAAVSGATVVAGSRTATTGANGRYTLTNVPVGPVAVIATATGGGCAGSTVAQVTVAGETTVTGDIAMTSAAGGGYSLTAGAQAFQPVNQTLALTGDDEFVQVTLPFPITLYGQSYSTAWVDTNGVVSFTAPGGSAWNISPIPSAAEPHRPNAAAYPFWDDWVVDDEANVFTGMTGTAPNRAFVVEWRNVTNWADRTSRVTFQVAFAENGEISFAWDDVAARSVERGGKGTVGVENADGSKAHQYLHQHPVIRSGEGLLLRPVA</sequence>
<dbReference type="InterPro" id="IPR013320">
    <property type="entry name" value="ConA-like_dom_sf"/>
</dbReference>
<keyword evidence="2" id="KW-1015">Disulfide bond</keyword>
<dbReference type="Pfam" id="PF13385">
    <property type="entry name" value="Laminin_G_3"/>
    <property type="match status" value="1"/>
</dbReference>
<keyword evidence="7" id="KW-1185">Reference proteome</keyword>
<dbReference type="Gene3D" id="2.60.40.1120">
    <property type="entry name" value="Carboxypeptidase-like, regulatory domain"/>
    <property type="match status" value="4"/>
</dbReference>
<evidence type="ECO:0000256" key="1">
    <source>
        <dbReference type="ARBA" id="ARBA00022729"/>
    </source>
</evidence>
<feature type="compositionally biased region" description="Polar residues" evidence="3">
    <location>
        <begin position="753"/>
        <end position="763"/>
    </location>
</feature>
<gene>
    <name evidence="6" type="ORF">Pa4123_24760</name>
</gene>
<dbReference type="SUPFAM" id="SSF49452">
    <property type="entry name" value="Starch-binding domain-like"/>
    <property type="match status" value="3"/>
</dbReference>
<dbReference type="SUPFAM" id="SSF49899">
    <property type="entry name" value="Concanavalin A-like lectins/glucanases"/>
    <property type="match status" value="1"/>
</dbReference>
<dbReference type="NCBIfam" id="NF033679">
    <property type="entry name" value="DNRLRE_dom"/>
    <property type="match status" value="1"/>
</dbReference>
<evidence type="ECO:0000256" key="4">
    <source>
        <dbReference type="SAM" id="SignalP"/>
    </source>
</evidence>
<evidence type="ECO:0000259" key="5">
    <source>
        <dbReference type="SMART" id="SM00560"/>
    </source>
</evidence>
<organism evidence="6 7">
    <name type="scientific">Phytohabitans aurantiacus</name>
    <dbReference type="NCBI Taxonomy" id="3016789"/>
    <lineage>
        <taxon>Bacteria</taxon>
        <taxon>Bacillati</taxon>
        <taxon>Actinomycetota</taxon>
        <taxon>Actinomycetes</taxon>
        <taxon>Micromonosporales</taxon>
        <taxon>Micromonosporaceae</taxon>
    </lineage>
</organism>
<proteinExistence type="predicted"/>
<dbReference type="Gene3D" id="2.60.120.200">
    <property type="match status" value="1"/>
</dbReference>
<evidence type="ECO:0000313" key="6">
    <source>
        <dbReference type="EMBL" id="GLH97201.1"/>
    </source>
</evidence>
<comment type="caution">
    <text evidence="6">The sequence shown here is derived from an EMBL/GenBank/DDBJ whole genome shotgun (WGS) entry which is preliminary data.</text>
</comment>
<keyword evidence="1 4" id="KW-0732">Signal</keyword>
<dbReference type="InterPro" id="IPR006558">
    <property type="entry name" value="LamG-like"/>
</dbReference>
<evidence type="ECO:0000256" key="2">
    <source>
        <dbReference type="ARBA" id="ARBA00023157"/>
    </source>
</evidence>
<dbReference type="InterPro" id="IPR013784">
    <property type="entry name" value="Carb-bd-like_fold"/>
</dbReference>
<dbReference type="InterPro" id="IPR008969">
    <property type="entry name" value="CarboxyPept-like_regulatory"/>
</dbReference>
<dbReference type="RefSeq" id="WP_281894856.1">
    <property type="nucleotide sequence ID" value="NZ_BSDI01000009.1"/>
</dbReference>
<dbReference type="SUPFAM" id="SSF49464">
    <property type="entry name" value="Carboxypeptidase regulatory domain-like"/>
    <property type="match status" value="1"/>
</dbReference>
<dbReference type="PANTHER" id="PTHR42535:SF2">
    <property type="entry name" value="CHROMOSOME UNDETERMINED SCAFFOLD_146, WHOLE GENOME SHOTGUN SEQUENCE"/>
    <property type="match status" value="1"/>
</dbReference>
<dbReference type="Pfam" id="PF13620">
    <property type="entry name" value="CarboxypepD_reg"/>
    <property type="match status" value="3"/>
</dbReference>
<feature type="region of interest" description="Disordered" evidence="3">
    <location>
        <begin position="721"/>
        <end position="776"/>
    </location>
</feature>
<name>A0ABQ5QTF5_9ACTN</name>
<dbReference type="Proteomes" id="UP001144280">
    <property type="component" value="Unassembled WGS sequence"/>
</dbReference>
<protein>
    <recommendedName>
        <fullName evidence="5">LamG-like jellyroll fold domain-containing protein</fullName>
    </recommendedName>
</protein>
<evidence type="ECO:0000256" key="3">
    <source>
        <dbReference type="SAM" id="MobiDB-lite"/>
    </source>
</evidence>
<feature type="domain" description="LamG-like jellyroll fold" evidence="5">
    <location>
        <begin position="781"/>
        <end position="924"/>
    </location>
</feature>